<name>A0ABX8S684_9ACTN</name>
<evidence type="ECO:0000313" key="2">
    <source>
        <dbReference type="EMBL" id="QXQ13358.1"/>
    </source>
</evidence>
<reference evidence="2" key="1">
    <citation type="submission" date="2021-07" db="EMBL/GenBank/DDBJ databases">
        <title>Candidatus Kaistella beijingensis sp. nov. isolated from a municipal wastewater treatment plant is involved in sludge foaming.</title>
        <authorList>
            <person name="Song Y."/>
            <person name="Liu S.-J."/>
        </authorList>
    </citation>
    <scope>NUCLEOTIDE SEQUENCE</scope>
    <source>
        <strain evidence="2">DSM 43998</strain>
    </source>
</reference>
<evidence type="ECO:0008006" key="4">
    <source>
        <dbReference type="Google" id="ProtNLM"/>
    </source>
</evidence>
<feature type="region of interest" description="Disordered" evidence="1">
    <location>
        <begin position="1"/>
        <end position="21"/>
    </location>
</feature>
<organism evidence="2 3">
    <name type="scientific">Skermania pinensis</name>
    <dbReference type="NCBI Taxonomy" id="39122"/>
    <lineage>
        <taxon>Bacteria</taxon>
        <taxon>Bacillati</taxon>
        <taxon>Actinomycetota</taxon>
        <taxon>Actinomycetes</taxon>
        <taxon>Mycobacteriales</taxon>
        <taxon>Gordoniaceae</taxon>
        <taxon>Skermania</taxon>
    </lineage>
</organism>
<accession>A0ABX8S684</accession>
<keyword evidence="3" id="KW-1185">Reference proteome</keyword>
<dbReference type="RefSeq" id="WP_066472499.1">
    <property type="nucleotide sequence ID" value="NZ_CBCRUZ010000016.1"/>
</dbReference>
<dbReference type="EMBL" id="CP079105">
    <property type="protein sequence ID" value="QXQ13358.1"/>
    <property type="molecule type" value="Genomic_DNA"/>
</dbReference>
<sequence>MIEPNEPLPSVTTATRRNRSGTVAVRANDQGLPVEIRVERAELRYGAGPLAAQILALTEAAAAAAGQRRRDLLAAAGVQLSVLDRLGLPTRSAPAGRTTSPSWRYRA</sequence>
<evidence type="ECO:0000256" key="1">
    <source>
        <dbReference type="SAM" id="MobiDB-lite"/>
    </source>
</evidence>
<proteinExistence type="predicted"/>
<dbReference type="Proteomes" id="UP000887023">
    <property type="component" value="Chromosome"/>
</dbReference>
<protein>
    <recommendedName>
        <fullName evidence="4">YbaB/EbfC DNA-binding family protein</fullName>
    </recommendedName>
</protein>
<evidence type="ECO:0000313" key="3">
    <source>
        <dbReference type="Proteomes" id="UP000887023"/>
    </source>
</evidence>
<gene>
    <name evidence="2" type="ORF">KV203_16055</name>
</gene>